<dbReference type="PaxDb" id="65489-OBART08G10760.1"/>
<reference evidence="2" key="1">
    <citation type="journal article" date="2009" name="Rice">
        <title>De Novo Next Generation Sequencing of Plant Genomes.</title>
        <authorList>
            <person name="Rounsley S."/>
            <person name="Marri P.R."/>
            <person name="Yu Y."/>
            <person name="He R."/>
            <person name="Sisneros N."/>
            <person name="Goicoechea J.L."/>
            <person name="Lee S.J."/>
            <person name="Angelova A."/>
            <person name="Kudrna D."/>
            <person name="Luo M."/>
            <person name="Affourtit J."/>
            <person name="Desany B."/>
            <person name="Knight J."/>
            <person name="Niazi F."/>
            <person name="Egholm M."/>
            <person name="Wing R.A."/>
        </authorList>
    </citation>
    <scope>NUCLEOTIDE SEQUENCE [LARGE SCALE GENOMIC DNA]</scope>
    <source>
        <strain evidence="2">cv. IRGC 105608</strain>
    </source>
</reference>
<dbReference type="Gramene" id="OBART08G10760.1">
    <property type="protein sequence ID" value="OBART08G10760.1"/>
    <property type="gene ID" value="OBART08G10760"/>
</dbReference>
<protein>
    <submittedName>
        <fullName evidence="2">Uncharacterized protein</fullName>
    </submittedName>
</protein>
<evidence type="ECO:0000313" key="3">
    <source>
        <dbReference type="Proteomes" id="UP000026960"/>
    </source>
</evidence>
<dbReference type="Proteomes" id="UP000026960">
    <property type="component" value="Chromosome 8"/>
</dbReference>
<feature type="region of interest" description="Disordered" evidence="1">
    <location>
        <begin position="110"/>
        <end position="134"/>
    </location>
</feature>
<accession>A0A0D3GZ09</accession>
<dbReference type="EnsemblPlants" id="OBART08G10760.1">
    <property type="protein sequence ID" value="OBART08G10760.1"/>
    <property type="gene ID" value="OBART08G10760"/>
</dbReference>
<evidence type="ECO:0000256" key="1">
    <source>
        <dbReference type="SAM" id="MobiDB-lite"/>
    </source>
</evidence>
<dbReference type="HOGENOM" id="CLU_1899399_0_0_1"/>
<evidence type="ECO:0000313" key="2">
    <source>
        <dbReference type="EnsemblPlants" id="OBART08G10760.1"/>
    </source>
</evidence>
<name>A0A0D3GZ09_9ORYZ</name>
<proteinExistence type="predicted"/>
<keyword evidence="3" id="KW-1185">Reference proteome</keyword>
<dbReference type="AlphaFoldDB" id="A0A0D3GZ09"/>
<organism evidence="2">
    <name type="scientific">Oryza barthii</name>
    <dbReference type="NCBI Taxonomy" id="65489"/>
    <lineage>
        <taxon>Eukaryota</taxon>
        <taxon>Viridiplantae</taxon>
        <taxon>Streptophyta</taxon>
        <taxon>Embryophyta</taxon>
        <taxon>Tracheophyta</taxon>
        <taxon>Spermatophyta</taxon>
        <taxon>Magnoliopsida</taxon>
        <taxon>Liliopsida</taxon>
        <taxon>Poales</taxon>
        <taxon>Poaceae</taxon>
        <taxon>BOP clade</taxon>
        <taxon>Oryzoideae</taxon>
        <taxon>Oryzeae</taxon>
        <taxon>Oryzinae</taxon>
        <taxon>Oryza</taxon>
    </lineage>
</organism>
<reference evidence="2" key="2">
    <citation type="submission" date="2015-03" db="UniProtKB">
        <authorList>
            <consortium name="EnsemblPlants"/>
        </authorList>
    </citation>
    <scope>IDENTIFICATION</scope>
</reference>
<feature type="compositionally biased region" description="Basic and acidic residues" evidence="1">
    <location>
        <begin position="120"/>
        <end position="134"/>
    </location>
</feature>
<sequence length="134" mass="14809">MAGGAQRASEEYHNLKTRINSEVDLTLRMTNYALPLSVGAPDLIPLSLTSSLFSLPSHGKWQPRHRSYLPPCQLDRFHQPYNLGRGREWDMPSVLGMMAVGPLAKGGQIDWSGGVGGGSKVEDGENEFERKEEK</sequence>